<sequence length="74" mass="8073">MIRPSTGCDSAWAAVRAWYEQQKSKGVAAEGSHPSLRTSSIVSEELGQQLNCQRSANVKEMEAYFCAAQQPLSP</sequence>
<name>A0AB34JF22_PRYPA</name>
<gene>
    <name evidence="1" type="ORF">AB1Y20_023681</name>
</gene>
<organism evidence="1 2">
    <name type="scientific">Prymnesium parvum</name>
    <name type="common">Toxic golden alga</name>
    <dbReference type="NCBI Taxonomy" id="97485"/>
    <lineage>
        <taxon>Eukaryota</taxon>
        <taxon>Haptista</taxon>
        <taxon>Haptophyta</taxon>
        <taxon>Prymnesiophyceae</taxon>
        <taxon>Prymnesiales</taxon>
        <taxon>Prymnesiaceae</taxon>
        <taxon>Prymnesium</taxon>
    </lineage>
</organism>
<comment type="caution">
    <text evidence="1">The sequence shown here is derived from an EMBL/GenBank/DDBJ whole genome shotgun (WGS) entry which is preliminary data.</text>
</comment>
<dbReference type="AlphaFoldDB" id="A0AB34JF22"/>
<evidence type="ECO:0000313" key="2">
    <source>
        <dbReference type="Proteomes" id="UP001515480"/>
    </source>
</evidence>
<reference evidence="1 2" key="1">
    <citation type="journal article" date="2024" name="Science">
        <title>Giant polyketide synthase enzymes in the biosynthesis of giant marine polyether toxins.</title>
        <authorList>
            <person name="Fallon T.R."/>
            <person name="Shende V.V."/>
            <person name="Wierzbicki I.H."/>
            <person name="Pendleton A.L."/>
            <person name="Watervoot N.F."/>
            <person name="Auber R.P."/>
            <person name="Gonzalez D.J."/>
            <person name="Wisecaver J.H."/>
            <person name="Moore B.S."/>
        </authorList>
    </citation>
    <scope>NUCLEOTIDE SEQUENCE [LARGE SCALE GENOMIC DNA]</scope>
    <source>
        <strain evidence="1 2">12B1</strain>
    </source>
</reference>
<dbReference type="EMBL" id="JBGBPQ010000009">
    <property type="protein sequence ID" value="KAL1520211.1"/>
    <property type="molecule type" value="Genomic_DNA"/>
</dbReference>
<evidence type="ECO:0000313" key="1">
    <source>
        <dbReference type="EMBL" id="KAL1520211.1"/>
    </source>
</evidence>
<accession>A0AB34JF22</accession>
<keyword evidence="2" id="KW-1185">Reference proteome</keyword>
<proteinExistence type="predicted"/>
<protein>
    <submittedName>
        <fullName evidence="1">Uncharacterized protein</fullName>
    </submittedName>
</protein>
<dbReference type="Proteomes" id="UP001515480">
    <property type="component" value="Unassembled WGS sequence"/>
</dbReference>